<evidence type="ECO:0000256" key="1">
    <source>
        <dbReference type="ARBA" id="ARBA00009964"/>
    </source>
</evidence>
<dbReference type="PANTHER" id="PTHR37936:SF3">
    <property type="entry name" value="TRANSPOSASE INSC FOR INSERTION ELEMENT IS2A-RELATED"/>
    <property type="match status" value="1"/>
</dbReference>
<evidence type="ECO:0000313" key="7">
    <source>
        <dbReference type="EMBL" id="NMO15967.1"/>
    </source>
</evidence>
<dbReference type="Gene3D" id="3.30.420.10">
    <property type="entry name" value="Ribonuclease H-like superfamily/Ribonuclease H"/>
    <property type="match status" value="1"/>
</dbReference>
<feature type="region of interest" description="Disordered" evidence="5">
    <location>
        <begin position="1"/>
        <end position="23"/>
    </location>
</feature>
<dbReference type="Gene3D" id="1.10.10.10">
    <property type="entry name" value="Winged helix-like DNA-binding domain superfamily/Winged helix DNA-binding domain"/>
    <property type="match status" value="1"/>
</dbReference>
<keyword evidence="4" id="KW-0175">Coiled coil</keyword>
<dbReference type="NCBIfam" id="NF033516">
    <property type="entry name" value="transpos_IS3"/>
    <property type="match status" value="1"/>
</dbReference>
<feature type="domain" description="Integrase catalytic" evidence="6">
    <location>
        <begin position="220"/>
        <end position="400"/>
    </location>
</feature>
<proteinExistence type="inferred from homology"/>
<dbReference type="InterPro" id="IPR009057">
    <property type="entry name" value="Homeodomain-like_sf"/>
</dbReference>
<dbReference type="Pfam" id="PF00665">
    <property type="entry name" value="rve"/>
    <property type="match status" value="1"/>
</dbReference>
<comment type="similarity">
    <text evidence="1">Belongs to the transposase 8 family.</text>
</comment>
<dbReference type="GO" id="GO:0015074">
    <property type="term" value="P:DNA integration"/>
    <property type="evidence" value="ECO:0007669"/>
    <property type="project" value="InterPro"/>
</dbReference>
<dbReference type="GO" id="GO:0006313">
    <property type="term" value="P:DNA transposition"/>
    <property type="evidence" value="ECO:0007669"/>
    <property type="project" value="InterPro"/>
</dbReference>
<dbReference type="PROSITE" id="PS50994">
    <property type="entry name" value="INTEGRASE"/>
    <property type="match status" value="1"/>
</dbReference>
<dbReference type="InterPro" id="IPR048020">
    <property type="entry name" value="Transpos_IS3"/>
</dbReference>
<reference evidence="7 8" key="1">
    <citation type="submission" date="2020-04" db="EMBL/GenBank/DDBJ databases">
        <title>Draft genome of Pyxidicoccus fallax type strain.</title>
        <authorList>
            <person name="Whitworth D.E."/>
        </authorList>
    </citation>
    <scope>NUCLEOTIDE SEQUENCE [LARGE SCALE GENOMIC DNA]</scope>
    <source>
        <strain evidence="7 8">DSM 14698</strain>
    </source>
</reference>
<dbReference type="InterPro" id="IPR036388">
    <property type="entry name" value="WH-like_DNA-bd_sf"/>
</dbReference>
<dbReference type="RefSeq" id="WP_169345249.1">
    <property type="nucleotide sequence ID" value="NZ_JABBJJ010000052.1"/>
</dbReference>
<dbReference type="PANTHER" id="PTHR37936">
    <property type="entry name" value="TRANSPOSASE INSC FOR INSERTION ELEMENT IS2A-RELATED"/>
    <property type="match status" value="1"/>
</dbReference>
<comment type="caution">
    <text evidence="7">The sequence shown here is derived from an EMBL/GenBank/DDBJ whole genome shotgun (WGS) entry which is preliminary data.</text>
</comment>
<dbReference type="Pfam" id="PF01527">
    <property type="entry name" value="HTH_Tnp_1"/>
    <property type="match status" value="1"/>
</dbReference>
<gene>
    <name evidence="7" type="ORF">HG543_14065</name>
</gene>
<dbReference type="AlphaFoldDB" id="A0A848LBE4"/>
<evidence type="ECO:0000313" key="8">
    <source>
        <dbReference type="Proteomes" id="UP000518300"/>
    </source>
</evidence>
<accession>A0A848LBE4</accession>
<dbReference type="InterPro" id="IPR002514">
    <property type="entry name" value="Transposase_8"/>
</dbReference>
<evidence type="ECO:0000256" key="3">
    <source>
        <dbReference type="ARBA" id="ARBA00024308"/>
    </source>
</evidence>
<sequence>MEKKTQEGAPEGTAGSKRRRRYSAEEKLRLVAECEAPGSSVSLVARKYGISSSLWFRWRQLKESGGVSGLQAGEAVVPESEVLELKAQVRELQRLLGKKTQEAEILRDAVELARENKLPVARGLVEAGRHSVSAVARALAVARSTLHRPLSPHQPRRPDAQADIEVLEELKAVVGQQATSGYRRACVVLNRQRRAEGRPGVNHKRAYRLMRQGRLLLQRHTGKPTRTHEGQVVTLKSNLRWCSDGFEVRCWNGERVHVAFSLDCCDREAIAFQAAAQPPTSLTLQDLMVETLEARFCPGTAKLPHPVEWLSDNGPVSTAKDTRDFGSSLGLRLCTTPAYSPQSNGMAEAFVKTFKRYVNELPSAAHVLAQLPAWFDDYNRCHPHRGLKMKSPREFRTAHSQP</sequence>
<feature type="coiled-coil region" evidence="4">
    <location>
        <begin position="82"/>
        <end position="116"/>
    </location>
</feature>
<dbReference type="InterPro" id="IPR001584">
    <property type="entry name" value="Integrase_cat-core"/>
</dbReference>
<evidence type="ECO:0000256" key="4">
    <source>
        <dbReference type="SAM" id="Coils"/>
    </source>
</evidence>
<organism evidence="7 8">
    <name type="scientific">Pyxidicoccus fallax</name>
    <dbReference type="NCBI Taxonomy" id="394095"/>
    <lineage>
        <taxon>Bacteria</taxon>
        <taxon>Pseudomonadati</taxon>
        <taxon>Myxococcota</taxon>
        <taxon>Myxococcia</taxon>
        <taxon>Myxococcales</taxon>
        <taxon>Cystobacterineae</taxon>
        <taxon>Myxococcaceae</taxon>
        <taxon>Pyxidicoccus</taxon>
    </lineage>
</organism>
<name>A0A848LBE4_9BACT</name>
<comment type="function">
    <text evidence="3">Involved in the transposition of the insertion sequence IS2.</text>
</comment>
<dbReference type="Proteomes" id="UP000518300">
    <property type="component" value="Unassembled WGS sequence"/>
</dbReference>
<evidence type="ECO:0000259" key="6">
    <source>
        <dbReference type="PROSITE" id="PS50994"/>
    </source>
</evidence>
<evidence type="ECO:0000256" key="2">
    <source>
        <dbReference type="ARBA" id="ARBA00022578"/>
    </source>
</evidence>
<dbReference type="GO" id="GO:0004803">
    <property type="term" value="F:transposase activity"/>
    <property type="evidence" value="ECO:0007669"/>
    <property type="project" value="InterPro"/>
</dbReference>
<protein>
    <submittedName>
        <fullName evidence="7">IS3 family transposase</fullName>
    </submittedName>
</protein>
<dbReference type="InterPro" id="IPR012337">
    <property type="entry name" value="RNaseH-like_sf"/>
</dbReference>
<dbReference type="EMBL" id="JABBJJ010000052">
    <property type="protein sequence ID" value="NMO15967.1"/>
    <property type="molecule type" value="Genomic_DNA"/>
</dbReference>
<keyword evidence="8" id="KW-1185">Reference proteome</keyword>
<dbReference type="InterPro" id="IPR036397">
    <property type="entry name" value="RNaseH_sf"/>
</dbReference>
<dbReference type="SUPFAM" id="SSF53098">
    <property type="entry name" value="Ribonuclease H-like"/>
    <property type="match status" value="1"/>
</dbReference>
<dbReference type="SUPFAM" id="SSF46689">
    <property type="entry name" value="Homeodomain-like"/>
    <property type="match status" value="1"/>
</dbReference>
<evidence type="ECO:0000256" key="5">
    <source>
        <dbReference type="SAM" id="MobiDB-lite"/>
    </source>
</evidence>
<keyword evidence="2" id="KW-0815">Transposition</keyword>
<dbReference type="GO" id="GO:0003677">
    <property type="term" value="F:DNA binding"/>
    <property type="evidence" value="ECO:0007669"/>
    <property type="project" value="InterPro"/>
</dbReference>